<dbReference type="Pfam" id="PF16172">
    <property type="entry name" value="DOCK_N"/>
    <property type="match status" value="1"/>
</dbReference>
<dbReference type="InterPro" id="IPR032376">
    <property type="entry name" value="DOCK_N"/>
</dbReference>
<organism evidence="4 5">
    <name type="scientific">Pichia kluyveri</name>
    <name type="common">Yeast</name>
    <dbReference type="NCBI Taxonomy" id="36015"/>
    <lineage>
        <taxon>Eukaryota</taxon>
        <taxon>Fungi</taxon>
        <taxon>Dikarya</taxon>
        <taxon>Ascomycota</taxon>
        <taxon>Saccharomycotina</taxon>
        <taxon>Pichiomycetes</taxon>
        <taxon>Pichiales</taxon>
        <taxon>Pichiaceae</taxon>
        <taxon>Pichia</taxon>
    </lineage>
</organism>
<accession>A0AAV5R3L6</accession>
<dbReference type="Pfam" id="PF25338">
    <property type="entry name" value="C2_DCK_4th"/>
    <property type="match status" value="1"/>
</dbReference>
<dbReference type="InterPro" id="IPR057500">
    <property type="entry name" value="C2_DCK1_4th"/>
</dbReference>
<dbReference type="GO" id="GO:0005737">
    <property type="term" value="C:cytoplasm"/>
    <property type="evidence" value="ECO:0007669"/>
    <property type="project" value="TreeGrafter"/>
</dbReference>
<gene>
    <name evidence="4" type="ORF">DAPK24_018190</name>
</gene>
<dbReference type="InterPro" id="IPR043162">
    <property type="entry name" value="DOCK_C_lobe_C"/>
</dbReference>
<reference evidence="4 5" key="1">
    <citation type="journal article" date="2023" name="Elife">
        <title>Identification of key yeast species and microbe-microbe interactions impacting larval growth of Drosophila in the wild.</title>
        <authorList>
            <person name="Mure A."/>
            <person name="Sugiura Y."/>
            <person name="Maeda R."/>
            <person name="Honda K."/>
            <person name="Sakurai N."/>
            <person name="Takahashi Y."/>
            <person name="Watada M."/>
            <person name="Katoh T."/>
            <person name="Gotoh A."/>
            <person name="Gotoh Y."/>
            <person name="Taniguchi I."/>
            <person name="Nakamura K."/>
            <person name="Hayashi T."/>
            <person name="Katayama T."/>
            <person name="Uemura T."/>
            <person name="Hattori Y."/>
        </authorList>
    </citation>
    <scope>NUCLEOTIDE SEQUENCE [LARGE SCALE GENOMIC DNA]</scope>
    <source>
        <strain evidence="4 5">PK-24</strain>
    </source>
</reference>
<dbReference type="GO" id="GO:0005886">
    <property type="term" value="C:plasma membrane"/>
    <property type="evidence" value="ECO:0007669"/>
    <property type="project" value="TreeGrafter"/>
</dbReference>
<dbReference type="InterPro" id="IPR026791">
    <property type="entry name" value="DOCK"/>
</dbReference>
<dbReference type="InterPro" id="IPR043161">
    <property type="entry name" value="DOCK_C_lobe_A"/>
</dbReference>
<dbReference type="EMBL" id="BTGB01000002">
    <property type="protein sequence ID" value="GMM45244.1"/>
    <property type="molecule type" value="Genomic_DNA"/>
</dbReference>
<keyword evidence="5" id="KW-1185">Reference proteome</keyword>
<dbReference type="PANTHER" id="PTHR45653:SF10">
    <property type="entry name" value="MYOBLAST CITY, ISOFORM B"/>
    <property type="match status" value="1"/>
</dbReference>
<feature type="domain" description="DOCKER" evidence="3">
    <location>
        <begin position="1446"/>
        <end position="1868"/>
    </location>
</feature>
<dbReference type="Gene3D" id="1.20.58.740">
    <property type="match status" value="1"/>
</dbReference>
<name>A0AAV5R3L6_PICKL</name>
<proteinExistence type="inferred from homology"/>
<dbReference type="PROSITE" id="PS51651">
    <property type="entry name" value="DOCKER"/>
    <property type="match status" value="1"/>
</dbReference>
<dbReference type="Proteomes" id="UP001378960">
    <property type="component" value="Unassembled WGS sequence"/>
</dbReference>
<dbReference type="GO" id="GO:0007264">
    <property type="term" value="P:small GTPase-mediated signal transduction"/>
    <property type="evidence" value="ECO:0007669"/>
    <property type="project" value="InterPro"/>
</dbReference>
<comment type="similarity">
    <text evidence="1">Belongs to the DOCK family.</text>
</comment>
<dbReference type="PANTHER" id="PTHR45653">
    <property type="entry name" value="DEDICATOR OF CYTOKINESIS"/>
    <property type="match status" value="1"/>
</dbReference>
<comment type="caution">
    <text evidence="4">The sequence shown here is derived from an EMBL/GenBank/DDBJ whole genome shotgun (WGS) entry which is preliminary data.</text>
</comment>
<evidence type="ECO:0000256" key="1">
    <source>
        <dbReference type="PROSITE-ProRule" id="PRU00984"/>
    </source>
</evidence>
<sequence length="1987" mass="226766">MSVEPARRSVAMQFVDSNSSNLSSSSSKEIPWIATDQLWHGEVIHSFLPLDDDNLINNDKLSQKIIKNLKNIYVGEQVYIFETLKTEIDNVPFIWARGYTIMQPLPADYISASIDVKKLPDPNISISIFPLNCVKIISKSTINQSQSQNNNNSNNNFIDYNSSTFYDEFDDYSIMNDSELMTSSNLNSNSNSINKIKKPFKPQLPLTDSTFNENLEEEIKLTLKTISSTLFAVYAKNNFEFFEKLSKIYYELDDIRTSLHYDILTKYEKTIAKKKIIFLMSKFSKLLSSGGGMINKAHHSKSDIDGKASIMARNEKTAELFNFPSNNESKLIDPAEIAQSQIISALSPNYLSSLNTSFIPSKNSQFAETIPSNIMVDFKEVLGSSNVLPKGYAGMKAYMYLRNTKKRLTEAFCINIEANQEIQLDNLAAALFTNIPAIEVESSRIYLVALLTETIHISDNENSKLPVIRKGICAGVADISRIFSNRKGHLVSGQSHRFVIKLFSSFLDSQKQEVKLFAGMNQMMAKSLTMVNNGWGELVDRIISGSSKGVAVNPRTEKLILSIKELKLTNDNKKILNHISGNNGDFNNVAWACIPTLNFNPLEIDENRIYLKINKIINKNLKLNEKSFLTVHVRSSNNSLKFAKGRNEKLLDSWIFLSVSPNESIQELIVIRGLSDRPDNGKDYLIFDLFLDEVFICTTKYLLRSSNEVFDCGINSKTPINVELKTNDSISVASMEIDLEVVGKAYNRDSIGSNILNWSNIYGSNLTVNEDTFIDMLTKLKRIQLSTLVRFFPNFCYEIICAYDASSKLGLNKLKKSLFDALVHLFDATIIRNQEYVVLFDNMIKDCNQYYPKVGELLLESMTLIFSSFNKEWNANGRALCRTSYLVLKICSLCIKDNNNFKNQTVLFTKAITNFLDGNIENVLADQLLIIETLELYLDIMKPFFNSAELIKFSNDWIHSNKLKGLGSLEDSNSTALVNKKKNREHKFIIGKLFFINRLLNSTVFTDGNNNDIETLLFTALEMILNIFSSDVIDLDCSRLALGIYLSVINLTFGAKKVYTDESKKLYILLIKLLPFLSTTFNKYYSYCSNNGYFKKKRTFTQVFPNEYPFTEQTMDSIVTDVTLVEIIVDFSIIIVSTSKISEIYENDFYQNVNNSNAGIYENLINKFDIQPINRNTCITSILQTVKYLVDGKFYPHDSWLSLHSINLQGCYLILRLIEPFIPRADNNTIPMWNLYLTLLCKTASAKPVSIEHLEFTPKKGCLQLTTDLRSKLSSIINNSWDSLSKEASDEDQARFQLKNFGGYQNSVMSMNNHKLLKWIMLFSMQRNESCLNIGVKIFWTLIANELVEKDSLFEFERETVSSLYELFENELTYSPQSNEISTYLASIQNIIKKMDVEDISYSEVNRLVKTLSKYLSSLVELRQVPNGEEFDDDRTFHKLNISSYLMNVDRPELFQGFICDMYENYLDKKNYVQAALSLELLANSWEWDINTYLPECSKPKLPSQTAFKRKVDLFKIIANNFIKGNKLEQAVDIYNEMLEAYSKYNFELMGLSFCHLELGKLYGELENVDRLESTFFKISFIGLGFPESIRGKEFIYEGLPYEHITSVHTRLNRLYPGSRIISNEDEANKLKSEENSPIGKYLFIKTVIPKKESFDSEKLSHMAKQYVDNKNLNTFNNTRRLPGANSITNLWTEEITYTTYMTFPTLMNRSEIKNTNIIKIPPIKNAIRSLIIKNEELSNLEYLIKQNLKDNIKLESIASSSMFNSVSRILAGTVDSPVNGGAGQFKIFFNYKEEGSNIDLGESIEEYENDCLKLNSCFQDLIKIMNNLLKLHGLIIPDTLRLQHESLVELFNKNFQSDIEELKLDVFSELDYDELMKSLTNKNVYSNRHRGSGNNNSISNISSSIINVGKQSRPMSIHSHHGSINSQHGSAHGSRHGSRYGPMSLRTGTGQSSHHRQSVRDDEYDDATSRQISSVSKSKRNILNYK</sequence>
<dbReference type="CDD" id="cd11684">
    <property type="entry name" value="DHR2_DOCK"/>
    <property type="match status" value="1"/>
</dbReference>
<evidence type="ECO:0000313" key="5">
    <source>
        <dbReference type="Proteomes" id="UP001378960"/>
    </source>
</evidence>
<feature type="region of interest" description="Disordered" evidence="2">
    <location>
        <begin position="1910"/>
        <end position="1987"/>
    </location>
</feature>
<dbReference type="GO" id="GO:0031267">
    <property type="term" value="F:small GTPase binding"/>
    <property type="evidence" value="ECO:0007669"/>
    <property type="project" value="TreeGrafter"/>
</dbReference>
<dbReference type="Gene3D" id="1.25.40.410">
    <property type="match status" value="1"/>
</dbReference>
<evidence type="ECO:0000256" key="2">
    <source>
        <dbReference type="SAM" id="MobiDB-lite"/>
    </source>
</evidence>
<dbReference type="GO" id="GO:0005085">
    <property type="term" value="F:guanyl-nucleotide exchange factor activity"/>
    <property type="evidence" value="ECO:0007669"/>
    <property type="project" value="InterPro"/>
</dbReference>
<evidence type="ECO:0000313" key="4">
    <source>
        <dbReference type="EMBL" id="GMM45244.1"/>
    </source>
</evidence>
<evidence type="ECO:0000259" key="3">
    <source>
        <dbReference type="PROSITE" id="PS51651"/>
    </source>
</evidence>
<dbReference type="InterPro" id="IPR027357">
    <property type="entry name" value="DOCKER_dom"/>
</dbReference>
<protein>
    <submittedName>
        <fullName evidence="4">Dck1 protein</fullName>
    </submittedName>
</protein>